<name>A0ABR8C5F6_9CYAN</name>
<accession>A0ABR8C5F6</accession>
<proteinExistence type="predicted"/>
<dbReference type="RefSeq" id="WP_190576424.1">
    <property type="nucleotide sequence ID" value="NZ_CAWPQU010000034.1"/>
</dbReference>
<evidence type="ECO:0000313" key="2">
    <source>
        <dbReference type="Proteomes" id="UP000618445"/>
    </source>
</evidence>
<sequence length="166" mass="18295">MSATQTSIAPSLNDILSALELQMESEEAINKLPLTRALEQCLAFAQVNNCIDLSELIKQELYGYSSQPPTYRYVQLSYFDAGGQAINGLDQYSVYPVVTGVYKLELHLKNGLTLILPKQILTFLSQVSGREVDTGHVSPAVINSLLGIVRNEITCKISKNMLKEVS</sequence>
<keyword evidence="2" id="KW-1185">Reference proteome</keyword>
<reference evidence="1 2" key="1">
    <citation type="journal article" date="2020" name="ISME J.">
        <title>Comparative genomics reveals insights into cyanobacterial evolution and habitat adaptation.</title>
        <authorList>
            <person name="Chen M.Y."/>
            <person name="Teng W.K."/>
            <person name="Zhao L."/>
            <person name="Hu C.X."/>
            <person name="Zhou Y.K."/>
            <person name="Han B.P."/>
            <person name="Song L.R."/>
            <person name="Shu W.S."/>
        </authorList>
    </citation>
    <scope>NUCLEOTIDE SEQUENCE [LARGE SCALE GENOMIC DNA]</scope>
    <source>
        <strain evidence="1 2">FACHB-1050</strain>
    </source>
</reference>
<gene>
    <name evidence="1" type="ORF">H6G05_03725</name>
</gene>
<organism evidence="1 2">
    <name type="scientific">Phormidium tenue FACHB-1050</name>
    <dbReference type="NCBI Taxonomy" id="2692857"/>
    <lineage>
        <taxon>Bacteria</taxon>
        <taxon>Bacillati</taxon>
        <taxon>Cyanobacteriota</taxon>
        <taxon>Cyanophyceae</taxon>
        <taxon>Oscillatoriophycideae</taxon>
        <taxon>Oscillatoriales</taxon>
        <taxon>Oscillatoriaceae</taxon>
        <taxon>Phormidium</taxon>
    </lineage>
</organism>
<dbReference type="Proteomes" id="UP000618445">
    <property type="component" value="Unassembled WGS sequence"/>
</dbReference>
<dbReference type="EMBL" id="JACJQY010000004">
    <property type="protein sequence ID" value="MBD2315957.1"/>
    <property type="molecule type" value="Genomic_DNA"/>
</dbReference>
<comment type="caution">
    <text evidence="1">The sequence shown here is derived from an EMBL/GenBank/DDBJ whole genome shotgun (WGS) entry which is preliminary data.</text>
</comment>
<evidence type="ECO:0000313" key="1">
    <source>
        <dbReference type="EMBL" id="MBD2315957.1"/>
    </source>
</evidence>
<protein>
    <submittedName>
        <fullName evidence="1">Uncharacterized protein</fullName>
    </submittedName>
</protein>